<keyword evidence="3 9" id="KW-1133">Transmembrane helix</keyword>
<reference evidence="12" key="1">
    <citation type="submission" date="2025-08" db="UniProtKB">
        <authorList>
            <consortium name="RefSeq"/>
        </authorList>
    </citation>
    <scope>IDENTIFICATION</scope>
</reference>
<dbReference type="PANTHER" id="PTHR22776">
    <property type="entry name" value="MARVEL-CONTAINING POTENTIAL LIPID RAFT-ASSOCIATED PROTEIN"/>
    <property type="match status" value="1"/>
</dbReference>
<evidence type="ECO:0000256" key="2">
    <source>
        <dbReference type="ARBA" id="ARBA00022692"/>
    </source>
</evidence>
<evidence type="ECO:0000313" key="11">
    <source>
        <dbReference type="Proteomes" id="UP000515156"/>
    </source>
</evidence>
<evidence type="ECO:0000256" key="7">
    <source>
        <dbReference type="ARBA" id="ARBA00039981"/>
    </source>
</evidence>
<dbReference type="InParanoid" id="A0A6P7X889"/>
<dbReference type="InterPro" id="IPR050578">
    <property type="entry name" value="MARVEL-CKLF_proteins"/>
</dbReference>
<evidence type="ECO:0000256" key="9">
    <source>
        <dbReference type="SAM" id="Phobius"/>
    </source>
</evidence>
<evidence type="ECO:0000256" key="8">
    <source>
        <dbReference type="PROSITE-ProRule" id="PRU00581"/>
    </source>
</evidence>
<dbReference type="CTD" id="4118"/>
<protein>
    <recommendedName>
        <fullName evidence="7">Myelin and lymphocyte protein</fullName>
    </recommendedName>
</protein>
<dbReference type="AlphaFoldDB" id="A0A6P7X889"/>
<name>A0A6P7X889_9AMPH</name>
<gene>
    <name evidence="12" type="primary">MAL</name>
</gene>
<dbReference type="GO" id="GO:0016020">
    <property type="term" value="C:membrane"/>
    <property type="evidence" value="ECO:0007669"/>
    <property type="project" value="UniProtKB-SubCell"/>
</dbReference>
<dbReference type="InterPro" id="IPR013295">
    <property type="entry name" value="MAL"/>
</dbReference>
<keyword evidence="4 8" id="KW-0472">Membrane</keyword>
<evidence type="ECO:0000259" key="10">
    <source>
        <dbReference type="PROSITE" id="PS51225"/>
    </source>
</evidence>
<evidence type="ECO:0000256" key="1">
    <source>
        <dbReference type="ARBA" id="ARBA00004141"/>
    </source>
</evidence>
<evidence type="ECO:0000256" key="4">
    <source>
        <dbReference type="ARBA" id="ARBA00023136"/>
    </source>
</evidence>
<evidence type="ECO:0000256" key="5">
    <source>
        <dbReference type="ARBA" id="ARBA00023288"/>
    </source>
</evidence>
<dbReference type="RefSeq" id="XP_030051777.1">
    <property type="nucleotide sequence ID" value="XM_030195917.1"/>
</dbReference>
<dbReference type="GO" id="GO:0019911">
    <property type="term" value="F:structural constituent of myelin sheath"/>
    <property type="evidence" value="ECO:0007669"/>
    <property type="project" value="TreeGrafter"/>
</dbReference>
<feature type="transmembrane region" description="Helical" evidence="9">
    <location>
        <begin position="92"/>
        <end position="114"/>
    </location>
</feature>
<organism evidence="11 12">
    <name type="scientific">Microcaecilia unicolor</name>
    <dbReference type="NCBI Taxonomy" id="1415580"/>
    <lineage>
        <taxon>Eukaryota</taxon>
        <taxon>Metazoa</taxon>
        <taxon>Chordata</taxon>
        <taxon>Craniata</taxon>
        <taxon>Vertebrata</taxon>
        <taxon>Euteleostomi</taxon>
        <taxon>Amphibia</taxon>
        <taxon>Gymnophiona</taxon>
        <taxon>Siphonopidae</taxon>
        <taxon>Microcaecilia</taxon>
    </lineage>
</organism>
<accession>A0A6P7X889</accession>
<keyword evidence="2 8" id="KW-0812">Transmembrane</keyword>
<dbReference type="PROSITE" id="PS51225">
    <property type="entry name" value="MARVEL"/>
    <property type="match status" value="1"/>
</dbReference>
<comment type="subcellular location">
    <subcellularLocation>
        <location evidence="1">Membrane</location>
        <topology evidence="1">Multi-pass membrane protein</topology>
    </subcellularLocation>
</comment>
<dbReference type="GeneID" id="115465451"/>
<evidence type="ECO:0000313" key="12">
    <source>
        <dbReference type="RefSeq" id="XP_030051777.1"/>
    </source>
</evidence>
<keyword evidence="11" id="KW-1185">Reference proteome</keyword>
<keyword evidence="5" id="KW-0449">Lipoprotein</keyword>
<dbReference type="KEGG" id="muo:115465451"/>
<feature type="domain" description="MARVEL" evidence="10">
    <location>
        <begin position="24"/>
        <end position="159"/>
    </location>
</feature>
<sequence>MAATGASATSDHGNSAALPSGLHVFISFPDALMITDFIFGGLVWILVASTTVLFVDTQGWVMFVSIFCFVITSILIVLYIMGAHGGQSSWIILDTSYQCIAALLYLSAAVAQAIATRRSAAASGVHYKAYQENIAAVVFAYLATLSYVIHAVGSLMRWKKAS</sequence>
<dbReference type="PRINTS" id="PR01884">
    <property type="entry name" value="MALPROTEIN"/>
</dbReference>
<comment type="similarity">
    <text evidence="6">Belongs to the MAL family.</text>
</comment>
<dbReference type="Proteomes" id="UP000515156">
    <property type="component" value="Chromosome 3"/>
</dbReference>
<dbReference type="FunCoup" id="A0A6P7X889">
    <property type="interactions" value="81"/>
</dbReference>
<evidence type="ECO:0000256" key="6">
    <source>
        <dbReference type="ARBA" id="ARBA00034721"/>
    </source>
</evidence>
<dbReference type="PANTHER" id="PTHR22776:SF12">
    <property type="entry name" value="MYELIN AND LYMPHOCYTE PROTEIN"/>
    <property type="match status" value="1"/>
</dbReference>
<dbReference type="Pfam" id="PF01284">
    <property type="entry name" value="MARVEL"/>
    <property type="match status" value="1"/>
</dbReference>
<feature type="transmembrane region" description="Helical" evidence="9">
    <location>
        <begin position="31"/>
        <end position="54"/>
    </location>
</feature>
<feature type="transmembrane region" description="Helical" evidence="9">
    <location>
        <begin position="60"/>
        <end position="80"/>
    </location>
</feature>
<feature type="transmembrane region" description="Helical" evidence="9">
    <location>
        <begin position="134"/>
        <end position="156"/>
    </location>
</feature>
<evidence type="ECO:0000256" key="3">
    <source>
        <dbReference type="ARBA" id="ARBA00022989"/>
    </source>
</evidence>
<dbReference type="InterPro" id="IPR008253">
    <property type="entry name" value="Marvel"/>
</dbReference>
<dbReference type="OrthoDB" id="9940869at2759"/>
<proteinExistence type="inferred from homology"/>
<dbReference type="GO" id="GO:0042552">
    <property type="term" value="P:myelination"/>
    <property type="evidence" value="ECO:0007669"/>
    <property type="project" value="TreeGrafter"/>
</dbReference>